<evidence type="ECO:0008006" key="4">
    <source>
        <dbReference type="Google" id="ProtNLM"/>
    </source>
</evidence>
<keyword evidence="1" id="KW-1133">Transmembrane helix</keyword>
<proteinExistence type="predicted"/>
<organism evidence="2 3">
    <name type="scientific">Candidatus Thiothrix phosphatis</name>
    <dbReference type="NCBI Taxonomy" id="3112415"/>
    <lineage>
        <taxon>Bacteria</taxon>
        <taxon>Pseudomonadati</taxon>
        <taxon>Pseudomonadota</taxon>
        <taxon>Gammaproteobacteria</taxon>
        <taxon>Thiotrichales</taxon>
        <taxon>Thiotrichaceae</taxon>
        <taxon>Thiothrix</taxon>
    </lineage>
</organism>
<dbReference type="Proteomes" id="UP001308005">
    <property type="component" value="Unassembled WGS sequence"/>
</dbReference>
<dbReference type="EMBL" id="JAYMYJ010000131">
    <property type="protein sequence ID" value="MEB4592336.1"/>
    <property type="molecule type" value="Genomic_DNA"/>
</dbReference>
<evidence type="ECO:0000256" key="1">
    <source>
        <dbReference type="SAM" id="Phobius"/>
    </source>
</evidence>
<accession>A0ABU6CZT4</accession>
<keyword evidence="1" id="KW-0812">Transmembrane</keyword>
<dbReference type="RefSeq" id="WP_324696568.1">
    <property type="nucleotide sequence ID" value="NZ_JAYMYJ010000131.1"/>
</dbReference>
<feature type="transmembrane region" description="Helical" evidence="1">
    <location>
        <begin position="52"/>
        <end position="74"/>
    </location>
</feature>
<protein>
    <recommendedName>
        <fullName evidence="4">Holin</fullName>
    </recommendedName>
</protein>
<evidence type="ECO:0000313" key="3">
    <source>
        <dbReference type="Proteomes" id="UP001308005"/>
    </source>
</evidence>
<keyword evidence="3" id="KW-1185">Reference proteome</keyword>
<keyword evidence="1" id="KW-0472">Membrane</keyword>
<feature type="transmembrane region" description="Helical" evidence="1">
    <location>
        <begin position="22"/>
        <end position="40"/>
    </location>
</feature>
<comment type="caution">
    <text evidence="2">The sequence shown here is derived from an EMBL/GenBank/DDBJ whole genome shotgun (WGS) entry which is preliminary data.</text>
</comment>
<sequence>MDAKLKTGDTIKMEHPKLYEHMLFSIVLFVGAIAGLLLQVAAREINRPWKEIAAASILNGIFTVGVFAAVKYVYPDMPDVLSVSIAAASSTIGRSSILKIAERWAGKK</sequence>
<reference evidence="3" key="1">
    <citation type="submission" date="2023-07" db="EMBL/GenBank/DDBJ databases">
        <title>The carbon used by Thiothrix.</title>
        <authorList>
            <person name="Chen L."/>
        </authorList>
    </citation>
    <scope>NUCLEOTIDE SEQUENCE [LARGE SCALE GENOMIC DNA]</scope>
</reference>
<gene>
    <name evidence="2" type="ORF">VSS37_15215</name>
</gene>
<name>A0ABU6CZT4_9GAMM</name>
<evidence type="ECO:0000313" key="2">
    <source>
        <dbReference type="EMBL" id="MEB4592336.1"/>
    </source>
</evidence>